<name>A0A829HLV3_9GAMM</name>
<evidence type="ECO:0000259" key="1">
    <source>
        <dbReference type="Pfam" id="PF24705"/>
    </source>
</evidence>
<feature type="domain" description="DUF7668" evidence="1">
    <location>
        <begin position="37"/>
        <end position="128"/>
    </location>
</feature>
<dbReference type="GeneID" id="99058601"/>
<dbReference type="Proteomes" id="UP000014523">
    <property type="component" value="Unassembled WGS sequence"/>
</dbReference>
<evidence type="ECO:0000313" key="3">
    <source>
        <dbReference type="Proteomes" id="UP000014523"/>
    </source>
</evidence>
<dbReference type="Pfam" id="PF24705">
    <property type="entry name" value="DUF7668"/>
    <property type="match status" value="1"/>
</dbReference>
<dbReference type="EMBL" id="ATGG01000011">
    <property type="protein sequence ID" value="EPF88197.1"/>
    <property type="molecule type" value="Genomic_DNA"/>
</dbReference>
<keyword evidence="3" id="KW-1185">Reference proteome</keyword>
<gene>
    <name evidence="2" type="ORF">F957_01484</name>
</gene>
<dbReference type="RefSeq" id="WP_016660264.1">
    <property type="nucleotide sequence ID" value="NZ_ASQH01000001.1"/>
</dbReference>
<protein>
    <recommendedName>
        <fullName evidence="1">DUF7668 domain-containing protein</fullName>
    </recommendedName>
</protein>
<evidence type="ECO:0000313" key="2">
    <source>
        <dbReference type="EMBL" id="EPF88197.1"/>
    </source>
</evidence>
<accession>A0A829HLV3</accession>
<proteinExistence type="predicted"/>
<reference evidence="2 3" key="1">
    <citation type="submission" date="2013-06" db="EMBL/GenBank/DDBJ databases">
        <title>The Genome Sequence of Acinetobacter gyllenbergii CIP 110306.</title>
        <authorList>
            <consortium name="The Broad Institute Genome Sequencing Platform"/>
            <consortium name="The Broad Institute Genome Sequencing Center for Infectious Disease"/>
            <person name="Cerqueira G."/>
            <person name="Feldgarden M."/>
            <person name="Courvalin P."/>
            <person name="Perichon B."/>
            <person name="Grillot-Courvalin C."/>
            <person name="Clermont D."/>
            <person name="Rocha E."/>
            <person name="Yoon E.-J."/>
            <person name="Nemec A."/>
            <person name="Young S.K."/>
            <person name="Zeng Q."/>
            <person name="Gargeya S."/>
            <person name="Fitzgerald M."/>
            <person name="Abouelleil A."/>
            <person name="Alvarado L."/>
            <person name="Berlin A.M."/>
            <person name="Chapman S.B."/>
            <person name="Dewar J."/>
            <person name="Goldberg J."/>
            <person name="Griggs A."/>
            <person name="Gujja S."/>
            <person name="Hansen M."/>
            <person name="Howarth C."/>
            <person name="Imamovic A."/>
            <person name="Larimer J."/>
            <person name="McCowan C."/>
            <person name="Murphy C."/>
            <person name="Pearson M."/>
            <person name="Priest M."/>
            <person name="Roberts A."/>
            <person name="Saif S."/>
            <person name="Shea T."/>
            <person name="Sykes S."/>
            <person name="Wortman J."/>
            <person name="Nusbaum C."/>
            <person name="Birren B."/>
        </authorList>
    </citation>
    <scope>NUCLEOTIDE SEQUENCE [LARGE SCALE GENOMIC DNA]</scope>
    <source>
        <strain evidence="2 3">CIP 110306</strain>
    </source>
</reference>
<comment type="caution">
    <text evidence="2">The sequence shown here is derived from an EMBL/GenBank/DDBJ whole genome shotgun (WGS) entry which is preliminary data.</text>
</comment>
<dbReference type="InterPro" id="IPR056085">
    <property type="entry name" value="DUF7668"/>
</dbReference>
<dbReference type="AlphaFoldDB" id="A0A829HLV3"/>
<organism evidence="2 3">
    <name type="scientific">Acinetobacter gyllenbergii CIP 110306 = MTCC 11365</name>
    <dbReference type="NCBI Taxonomy" id="1217657"/>
    <lineage>
        <taxon>Bacteria</taxon>
        <taxon>Pseudomonadati</taxon>
        <taxon>Pseudomonadota</taxon>
        <taxon>Gammaproteobacteria</taxon>
        <taxon>Moraxellales</taxon>
        <taxon>Moraxellaceae</taxon>
        <taxon>Acinetobacter</taxon>
    </lineage>
</organism>
<sequence>MNDNLKSLYDEGPQAIPSIWRNTIFEIVEACKNYDIGSYNQIKGIVSIDTDNFEEIISDINTYGEFLISLPDQTWESSQCIWKGDSCWHVFIDLFTISEGKSDLILFLTVEIDKNNSFSFNVNNFYVP</sequence>